<evidence type="ECO:0000256" key="1">
    <source>
        <dbReference type="ARBA" id="ARBA00004651"/>
    </source>
</evidence>
<gene>
    <name evidence="8" type="ORF">SAMN04488513_11261</name>
</gene>
<dbReference type="InterPro" id="IPR032808">
    <property type="entry name" value="DoxX"/>
</dbReference>
<evidence type="ECO:0000256" key="3">
    <source>
        <dbReference type="ARBA" id="ARBA00022475"/>
    </source>
</evidence>
<dbReference type="PANTHER" id="PTHR33452">
    <property type="entry name" value="OXIDOREDUCTASE CATD-RELATED"/>
    <property type="match status" value="1"/>
</dbReference>
<keyword evidence="9" id="KW-1185">Reference proteome</keyword>
<keyword evidence="5 7" id="KW-1133">Transmembrane helix</keyword>
<proteinExistence type="inferred from homology"/>
<dbReference type="Proteomes" id="UP000184543">
    <property type="component" value="Unassembled WGS sequence"/>
</dbReference>
<evidence type="ECO:0000313" key="9">
    <source>
        <dbReference type="Proteomes" id="UP000184543"/>
    </source>
</evidence>
<feature type="transmembrane region" description="Helical" evidence="7">
    <location>
        <begin position="48"/>
        <end position="66"/>
    </location>
</feature>
<keyword evidence="6 7" id="KW-0472">Membrane</keyword>
<feature type="transmembrane region" description="Helical" evidence="7">
    <location>
        <begin position="73"/>
        <end position="89"/>
    </location>
</feature>
<keyword evidence="4 7" id="KW-0812">Transmembrane</keyword>
<feature type="transmembrane region" description="Helical" evidence="7">
    <location>
        <begin position="12"/>
        <end position="28"/>
    </location>
</feature>
<dbReference type="AlphaFoldDB" id="A0A1M6N7H7"/>
<dbReference type="Pfam" id="PF07681">
    <property type="entry name" value="DoxX"/>
    <property type="match status" value="1"/>
</dbReference>
<evidence type="ECO:0000256" key="4">
    <source>
        <dbReference type="ARBA" id="ARBA00022692"/>
    </source>
</evidence>
<feature type="transmembrane region" description="Helical" evidence="7">
    <location>
        <begin position="101"/>
        <end position="121"/>
    </location>
</feature>
<dbReference type="InterPro" id="IPR051907">
    <property type="entry name" value="DoxX-like_oxidoreductase"/>
</dbReference>
<dbReference type="EMBL" id="FQYU01000012">
    <property type="protein sequence ID" value="SHJ91688.1"/>
    <property type="molecule type" value="Genomic_DNA"/>
</dbReference>
<dbReference type="PANTHER" id="PTHR33452:SF1">
    <property type="entry name" value="INNER MEMBRANE PROTEIN YPHA-RELATED"/>
    <property type="match status" value="1"/>
</dbReference>
<evidence type="ECO:0000256" key="7">
    <source>
        <dbReference type="SAM" id="Phobius"/>
    </source>
</evidence>
<protein>
    <submittedName>
        <fullName evidence="8">Putative oxidoreductase</fullName>
    </submittedName>
</protein>
<dbReference type="OrthoDB" id="9813193at2"/>
<evidence type="ECO:0000313" key="8">
    <source>
        <dbReference type="EMBL" id="SHJ91688.1"/>
    </source>
</evidence>
<dbReference type="GO" id="GO:0005886">
    <property type="term" value="C:plasma membrane"/>
    <property type="evidence" value="ECO:0007669"/>
    <property type="project" value="UniProtKB-SubCell"/>
</dbReference>
<evidence type="ECO:0000256" key="2">
    <source>
        <dbReference type="ARBA" id="ARBA00006679"/>
    </source>
</evidence>
<dbReference type="STRING" id="192903.SAMN04488513_11261"/>
<keyword evidence="3" id="KW-1003">Cell membrane</keyword>
<evidence type="ECO:0000256" key="6">
    <source>
        <dbReference type="ARBA" id="ARBA00023136"/>
    </source>
</evidence>
<sequence length="124" mass="13223">MQKSFLKDLGLAILRIGASAMMMTHGYGKLQMLINGAEFGNPLGIGSTPSLFLAMLGEFVCPILIIFGFKTRLAAIPTAITMAVAAFIAHGSDPFQKKEMALLYLLVFVVIALVGPGKFSADRS</sequence>
<evidence type="ECO:0000256" key="5">
    <source>
        <dbReference type="ARBA" id="ARBA00022989"/>
    </source>
</evidence>
<dbReference type="RefSeq" id="WP_072995444.1">
    <property type="nucleotide sequence ID" value="NZ_FQYU01000012.1"/>
</dbReference>
<accession>A0A1M6N7H7</accession>
<name>A0A1M6N7H7_9FLAO</name>
<comment type="similarity">
    <text evidence="2">Belongs to the DoxX family.</text>
</comment>
<reference evidence="9" key="1">
    <citation type="submission" date="2016-11" db="EMBL/GenBank/DDBJ databases">
        <authorList>
            <person name="Varghese N."/>
            <person name="Submissions S."/>
        </authorList>
    </citation>
    <scope>NUCLEOTIDE SEQUENCE [LARGE SCALE GENOMIC DNA]</scope>
    <source>
        <strain evidence="9">DSM 19858</strain>
    </source>
</reference>
<organism evidence="8 9">
    <name type="scientific">Pseudozobellia thermophila</name>
    <dbReference type="NCBI Taxonomy" id="192903"/>
    <lineage>
        <taxon>Bacteria</taxon>
        <taxon>Pseudomonadati</taxon>
        <taxon>Bacteroidota</taxon>
        <taxon>Flavobacteriia</taxon>
        <taxon>Flavobacteriales</taxon>
        <taxon>Flavobacteriaceae</taxon>
        <taxon>Pseudozobellia</taxon>
    </lineage>
</organism>
<comment type="subcellular location">
    <subcellularLocation>
        <location evidence="1">Cell membrane</location>
        <topology evidence="1">Multi-pass membrane protein</topology>
    </subcellularLocation>
</comment>